<organism evidence="1 2">
    <name type="scientific">Lentinus brumalis</name>
    <dbReference type="NCBI Taxonomy" id="2498619"/>
    <lineage>
        <taxon>Eukaryota</taxon>
        <taxon>Fungi</taxon>
        <taxon>Dikarya</taxon>
        <taxon>Basidiomycota</taxon>
        <taxon>Agaricomycotina</taxon>
        <taxon>Agaricomycetes</taxon>
        <taxon>Polyporales</taxon>
        <taxon>Polyporaceae</taxon>
        <taxon>Lentinus</taxon>
    </lineage>
</organism>
<protein>
    <recommendedName>
        <fullName evidence="3">F-box domain-containing protein</fullName>
    </recommendedName>
</protein>
<keyword evidence="2" id="KW-1185">Reference proteome</keyword>
<dbReference type="CDD" id="cd09917">
    <property type="entry name" value="F-box_SF"/>
    <property type="match status" value="1"/>
</dbReference>
<evidence type="ECO:0000313" key="1">
    <source>
        <dbReference type="EMBL" id="RDX44476.1"/>
    </source>
</evidence>
<dbReference type="SUPFAM" id="SSF81383">
    <property type="entry name" value="F-box domain"/>
    <property type="match status" value="1"/>
</dbReference>
<reference evidence="1 2" key="1">
    <citation type="journal article" date="2018" name="Biotechnol. Biofuels">
        <title>Integrative visual omics of the white-rot fungus Polyporus brumalis exposes the biotechnological potential of its oxidative enzymes for delignifying raw plant biomass.</title>
        <authorList>
            <person name="Miyauchi S."/>
            <person name="Rancon A."/>
            <person name="Drula E."/>
            <person name="Hage H."/>
            <person name="Chaduli D."/>
            <person name="Favel A."/>
            <person name="Grisel S."/>
            <person name="Henrissat B."/>
            <person name="Herpoel-Gimbert I."/>
            <person name="Ruiz-Duenas F.J."/>
            <person name="Chevret D."/>
            <person name="Hainaut M."/>
            <person name="Lin J."/>
            <person name="Wang M."/>
            <person name="Pangilinan J."/>
            <person name="Lipzen A."/>
            <person name="Lesage-Meessen L."/>
            <person name="Navarro D."/>
            <person name="Riley R."/>
            <person name="Grigoriev I.V."/>
            <person name="Zhou S."/>
            <person name="Raouche S."/>
            <person name="Rosso M.N."/>
        </authorList>
    </citation>
    <scope>NUCLEOTIDE SEQUENCE [LARGE SCALE GENOMIC DNA]</scope>
    <source>
        <strain evidence="1 2">BRFM 1820</strain>
    </source>
</reference>
<evidence type="ECO:0008006" key="3">
    <source>
        <dbReference type="Google" id="ProtNLM"/>
    </source>
</evidence>
<accession>A0A371CW21</accession>
<evidence type="ECO:0000313" key="2">
    <source>
        <dbReference type="Proteomes" id="UP000256964"/>
    </source>
</evidence>
<dbReference type="AlphaFoldDB" id="A0A371CW21"/>
<dbReference type="InterPro" id="IPR036047">
    <property type="entry name" value="F-box-like_dom_sf"/>
</dbReference>
<name>A0A371CW21_9APHY</name>
<dbReference type="Proteomes" id="UP000256964">
    <property type="component" value="Unassembled WGS sequence"/>
</dbReference>
<dbReference type="EMBL" id="KZ857449">
    <property type="protein sequence ID" value="RDX44476.1"/>
    <property type="molecule type" value="Genomic_DNA"/>
</dbReference>
<proteinExistence type="predicted"/>
<gene>
    <name evidence="1" type="ORF">OH76DRAFT_1094705</name>
</gene>
<dbReference type="OrthoDB" id="2921803at2759"/>
<sequence>MMGRRHVTMSSAATQKFPKRLNLPSELWDLVIDHLCADIRSLKMCSLVCKAWSRRTEPHLFNTLSYSYSNYNAPDAEDLAAFLSASPRIAQHIHTLRYSRWINFTLSTLVRILLCLRNICNLELDRVRIVDEPDVLVHGHHLCSPHPPLGHLDTFSLLCCKPTDSIAIFHLLDMFTSIARLTLHGSTVSMNRTMMLNEVSEVYPTRLAVDTLSTENLPWQFLSSMVHRQSTMARSVTSLRLRLPSNVYGYYPPPAIGAVLDILQSLQHFQFGPLTDAGLRTVIAQGHALGQMNLHRCKRLQIVEFTLPTLLRAIALRELLHVITTLPLPASVRELRLSFVGHVPRCCAPPERQALLEYFLWAELDNRMLEMPSRVHFRFAIAEVRDDQKRFREWEYVDSFRTFCTTTLPGVTESRRLSVLTEVPVSANAVPGCPCPQCCRGSKLEECD</sequence>